<sequence length="210" mass="23099">MAPVAKAINILQGETNVHMGWLVPTLNIMVSKLKRAKISMKLCKSLVDAILAGVNKRFGDMLNDPELIAAAILLPKFKTYWTTDASILKLGLDFIKGNMEETTQLTSDATSSDEEDFFNPLKSSQTQAQQGQTVLDGYLTTTGDDMAVLKTFPSLLKLSLRLNTPLPASAACERLFSTAGLIFSPKRSRINSKNFENQLLLKLNKHISPL</sequence>
<name>A0A9W7WX16_TRIRA</name>
<dbReference type="Proteomes" id="UP001059041">
    <property type="component" value="Linkage Group LG5"/>
</dbReference>
<accession>A0A9W7WX16</accession>
<reference evidence="2" key="1">
    <citation type="submission" date="2021-02" db="EMBL/GenBank/DDBJ databases">
        <title>Comparative genomics reveals that relaxation of natural selection precedes convergent phenotypic evolution of cavefish.</title>
        <authorList>
            <person name="Peng Z."/>
        </authorList>
    </citation>
    <scope>NUCLEOTIDE SEQUENCE</scope>
    <source>
        <tissue evidence="2">Muscle</tissue>
    </source>
</reference>
<keyword evidence="3" id="KW-1185">Reference proteome</keyword>
<organism evidence="2 3">
    <name type="scientific">Triplophysa rosa</name>
    <name type="common">Cave loach</name>
    <dbReference type="NCBI Taxonomy" id="992332"/>
    <lineage>
        <taxon>Eukaryota</taxon>
        <taxon>Metazoa</taxon>
        <taxon>Chordata</taxon>
        <taxon>Craniata</taxon>
        <taxon>Vertebrata</taxon>
        <taxon>Euteleostomi</taxon>
        <taxon>Actinopterygii</taxon>
        <taxon>Neopterygii</taxon>
        <taxon>Teleostei</taxon>
        <taxon>Ostariophysi</taxon>
        <taxon>Cypriniformes</taxon>
        <taxon>Nemacheilidae</taxon>
        <taxon>Triplophysa</taxon>
    </lineage>
</organism>
<dbReference type="SUPFAM" id="SSF53098">
    <property type="entry name" value="Ribonuclease H-like"/>
    <property type="match status" value="1"/>
</dbReference>
<dbReference type="AlphaFoldDB" id="A0A9W7WX16"/>
<dbReference type="EMBL" id="JAFHDT010000005">
    <property type="protein sequence ID" value="KAI7810037.1"/>
    <property type="molecule type" value="Genomic_DNA"/>
</dbReference>
<dbReference type="GO" id="GO:0046983">
    <property type="term" value="F:protein dimerization activity"/>
    <property type="evidence" value="ECO:0007669"/>
    <property type="project" value="InterPro"/>
</dbReference>
<evidence type="ECO:0000259" key="1">
    <source>
        <dbReference type="Pfam" id="PF05699"/>
    </source>
</evidence>
<dbReference type="InterPro" id="IPR008906">
    <property type="entry name" value="HATC_C_dom"/>
</dbReference>
<dbReference type="Pfam" id="PF05699">
    <property type="entry name" value="Dimer_Tnp_hAT"/>
    <property type="match status" value="1"/>
</dbReference>
<dbReference type="PANTHER" id="PTHR47501">
    <property type="entry name" value="TRANSPOSASE-RELATED"/>
    <property type="match status" value="1"/>
</dbReference>
<evidence type="ECO:0000313" key="3">
    <source>
        <dbReference type="Proteomes" id="UP001059041"/>
    </source>
</evidence>
<comment type="caution">
    <text evidence="2">The sequence shown here is derived from an EMBL/GenBank/DDBJ whole genome shotgun (WGS) entry which is preliminary data.</text>
</comment>
<evidence type="ECO:0000313" key="2">
    <source>
        <dbReference type="EMBL" id="KAI7810037.1"/>
    </source>
</evidence>
<proteinExistence type="predicted"/>
<dbReference type="InterPro" id="IPR012337">
    <property type="entry name" value="RNaseH-like_sf"/>
</dbReference>
<protein>
    <recommendedName>
        <fullName evidence="1">HAT C-terminal dimerisation domain-containing protein</fullName>
    </recommendedName>
</protein>
<dbReference type="PANTHER" id="PTHR47501:SF5">
    <property type="entry name" value="HAT C-TERMINAL DIMERISATION DOMAIN-CONTAINING PROTEIN"/>
    <property type="match status" value="1"/>
</dbReference>
<feature type="domain" description="HAT C-terminal dimerisation" evidence="1">
    <location>
        <begin position="150"/>
        <end position="202"/>
    </location>
</feature>
<gene>
    <name evidence="2" type="ORF">IRJ41_020734</name>
</gene>